<keyword evidence="2" id="KW-0378">Hydrolase</keyword>
<feature type="transmembrane region" description="Helical" evidence="1">
    <location>
        <begin position="97"/>
        <end position="116"/>
    </location>
</feature>
<dbReference type="Pfam" id="PF04307">
    <property type="entry name" value="YdjM"/>
    <property type="match status" value="1"/>
</dbReference>
<organism evidence="2 3">
    <name type="scientific">Halogeometricum limi</name>
    <dbReference type="NCBI Taxonomy" id="555875"/>
    <lineage>
        <taxon>Archaea</taxon>
        <taxon>Methanobacteriati</taxon>
        <taxon>Methanobacteriota</taxon>
        <taxon>Stenosarchaea group</taxon>
        <taxon>Halobacteria</taxon>
        <taxon>Halobacteriales</taxon>
        <taxon>Haloferacaceae</taxon>
        <taxon>Halogeometricum</taxon>
    </lineage>
</organism>
<dbReference type="GO" id="GO:0016787">
    <property type="term" value="F:hydrolase activity"/>
    <property type="evidence" value="ECO:0007669"/>
    <property type="project" value="UniProtKB-KW"/>
</dbReference>
<protein>
    <submittedName>
        <fullName evidence="2">LexA-binding, inner membrane-associated putative hydrolase</fullName>
    </submittedName>
</protein>
<feature type="transmembrane region" description="Helical" evidence="1">
    <location>
        <begin position="60"/>
        <end position="85"/>
    </location>
</feature>
<name>A0A1I6ID61_9EURY</name>
<dbReference type="EMBL" id="FOYS01000005">
    <property type="protein sequence ID" value="SFR64633.1"/>
    <property type="molecule type" value="Genomic_DNA"/>
</dbReference>
<feature type="transmembrane region" description="Helical" evidence="1">
    <location>
        <begin position="6"/>
        <end position="22"/>
    </location>
</feature>
<feature type="transmembrane region" description="Helical" evidence="1">
    <location>
        <begin position="29"/>
        <end position="48"/>
    </location>
</feature>
<evidence type="ECO:0000256" key="1">
    <source>
        <dbReference type="SAM" id="Phobius"/>
    </source>
</evidence>
<evidence type="ECO:0000313" key="3">
    <source>
        <dbReference type="Proteomes" id="UP000243250"/>
    </source>
</evidence>
<dbReference type="InterPro" id="IPR007404">
    <property type="entry name" value="YdjM-like"/>
</dbReference>
<reference evidence="3" key="1">
    <citation type="submission" date="2016-10" db="EMBL/GenBank/DDBJ databases">
        <authorList>
            <person name="Varghese N."/>
            <person name="Submissions S."/>
        </authorList>
    </citation>
    <scope>NUCLEOTIDE SEQUENCE [LARGE SCALE GENOMIC DNA]</scope>
    <source>
        <strain evidence="3">CGMCC 1.8711</strain>
    </source>
</reference>
<sequence length="181" mass="19806">MVDVLGHLGMALVWLAPAWFFVDSKKVAATAIGTGFWFGMLPDVDLVLQRLPGIHHHGVFHTVLFVTLLALVIGPIVGWLLTKLLGDSEWFVRDSKLGAKIGLIVVWVAGIAHLFADMLSAPDVSTRIEPLWPLVDGPIVMMDVLWYKSFWATTALFILGVAANLIAWYLADGRRSSTATA</sequence>
<feature type="transmembrane region" description="Helical" evidence="1">
    <location>
        <begin position="150"/>
        <end position="171"/>
    </location>
</feature>
<evidence type="ECO:0000313" key="2">
    <source>
        <dbReference type="EMBL" id="SFR64633.1"/>
    </source>
</evidence>
<dbReference type="Proteomes" id="UP000243250">
    <property type="component" value="Unassembled WGS sequence"/>
</dbReference>
<keyword evidence="1" id="KW-1133">Transmembrane helix</keyword>
<gene>
    <name evidence="2" type="ORF">SAMN04488124_3070</name>
</gene>
<keyword evidence="1" id="KW-0472">Membrane</keyword>
<keyword evidence="3" id="KW-1185">Reference proteome</keyword>
<dbReference type="AlphaFoldDB" id="A0A1I6ID61"/>
<accession>A0A1I6ID61</accession>
<keyword evidence="1" id="KW-0812">Transmembrane</keyword>
<proteinExistence type="predicted"/>